<keyword evidence="3" id="KW-1185">Reference proteome</keyword>
<reference evidence="2 3" key="1">
    <citation type="submission" date="2016-09" db="EMBL/GenBank/DDBJ databases">
        <title>Extensive genetic diversity and differential bi-allelic expression allows diatom success in the polar Southern Ocean.</title>
        <authorList>
            <consortium name="DOE Joint Genome Institute"/>
            <person name="Mock T."/>
            <person name="Otillar R.P."/>
            <person name="Strauss J."/>
            <person name="Dupont C."/>
            <person name="Frickenhaus S."/>
            <person name="Maumus F."/>
            <person name="Mcmullan M."/>
            <person name="Sanges R."/>
            <person name="Schmutz J."/>
            <person name="Toseland A."/>
            <person name="Valas R."/>
            <person name="Veluchamy A."/>
            <person name="Ward B.J."/>
            <person name="Allen A."/>
            <person name="Barry K."/>
            <person name="Falciatore A."/>
            <person name="Ferrante M."/>
            <person name="Fortunato A.E."/>
            <person name="Gloeckner G."/>
            <person name="Gruber A."/>
            <person name="Hipkin R."/>
            <person name="Janech M."/>
            <person name="Kroth P."/>
            <person name="Leese F."/>
            <person name="Lindquist E."/>
            <person name="Lyon B.R."/>
            <person name="Martin J."/>
            <person name="Mayer C."/>
            <person name="Parker M."/>
            <person name="Quesneville H."/>
            <person name="Raymond J."/>
            <person name="Uhlig C."/>
            <person name="Valentin K.U."/>
            <person name="Worden A.Z."/>
            <person name="Armbrust E.V."/>
            <person name="Bowler C."/>
            <person name="Green B."/>
            <person name="Moulton V."/>
            <person name="Van Oosterhout C."/>
            <person name="Grigoriev I."/>
        </authorList>
    </citation>
    <scope>NUCLEOTIDE SEQUENCE [LARGE SCALE GENOMIC DNA]</scope>
    <source>
        <strain evidence="2 3">CCMP1102</strain>
    </source>
</reference>
<dbReference type="Proteomes" id="UP000095751">
    <property type="component" value="Unassembled WGS sequence"/>
</dbReference>
<feature type="compositionally biased region" description="Low complexity" evidence="1">
    <location>
        <begin position="117"/>
        <end position="130"/>
    </location>
</feature>
<dbReference type="InParanoid" id="A0A1E7F0K8"/>
<evidence type="ECO:0000313" key="2">
    <source>
        <dbReference type="EMBL" id="OEU11732.1"/>
    </source>
</evidence>
<feature type="region of interest" description="Disordered" evidence="1">
    <location>
        <begin position="101"/>
        <end position="156"/>
    </location>
</feature>
<organism evidence="2 3">
    <name type="scientific">Fragilariopsis cylindrus CCMP1102</name>
    <dbReference type="NCBI Taxonomy" id="635003"/>
    <lineage>
        <taxon>Eukaryota</taxon>
        <taxon>Sar</taxon>
        <taxon>Stramenopiles</taxon>
        <taxon>Ochrophyta</taxon>
        <taxon>Bacillariophyta</taxon>
        <taxon>Bacillariophyceae</taxon>
        <taxon>Bacillariophycidae</taxon>
        <taxon>Bacillariales</taxon>
        <taxon>Bacillariaceae</taxon>
        <taxon>Fragilariopsis</taxon>
    </lineage>
</organism>
<dbReference type="KEGG" id="fcy:FRACYDRAFT_270667"/>
<feature type="compositionally biased region" description="Low complexity" evidence="1">
    <location>
        <begin position="29"/>
        <end position="56"/>
    </location>
</feature>
<feature type="region of interest" description="Disordered" evidence="1">
    <location>
        <begin position="27"/>
        <end position="58"/>
    </location>
</feature>
<evidence type="ECO:0000313" key="3">
    <source>
        <dbReference type="Proteomes" id="UP000095751"/>
    </source>
</evidence>
<proteinExistence type="predicted"/>
<accession>A0A1E7F0K8</accession>
<dbReference type="AlphaFoldDB" id="A0A1E7F0K8"/>
<sequence>MPPPFMPQGGNNNININNNINYAMSHPAQQQHLQQQQQPSQQQNQQQHQHHQQQQQGFATRNIPIQVPSSQANHPSSSFPNQMFAGAQSVSNKVASASRKAMEALSQTGSTTTNQQYAPPYGYGSRPSGRSSRKEVNPDDVAFGRGFHDPEGQKILNYDDNTVSSISGISEPSSGMLGSGIGDSSMMNMSLKSNFSLTNSLRLNSLRGTTSINNYNTNKQQQQQYDPMAMSGSGLSGSIKSFGGSLTRSNSFPDMNCVVEGDNWKSIMEGEEDLLAAETALKNSSGGGGSRIGARNSSAMSIGSLMDVQSNASSTQWLAAAGLNYPTSQMPDDRSFMDKSFMSSAMMSADLDALDLASSERLNL</sequence>
<feature type="compositionally biased region" description="Polar residues" evidence="1">
    <location>
        <begin position="105"/>
        <end position="116"/>
    </location>
</feature>
<gene>
    <name evidence="2" type="ORF">FRACYDRAFT_270667</name>
</gene>
<name>A0A1E7F0K8_9STRA</name>
<dbReference type="EMBL" id="KV784366">
    <property type="protein sequence ID" value="OEU11732.1"/>
    <property type="molecule type" value="Genomic_DNA"/>
</dbReference>
<protein>
    <submittedName>
        <fullName evidence="2">Uncharacterized protein</fullName>
    </submittedName>
</protein>
<evidence type="ECO:0000256" key="1">
    <source>
        <dbReference type="SAM" id="MobiDB-lite"/>
    </source>
</evidence>